<evidence type="ECO:0000313" key="3">
    <source>
        <dbReference type="Proteomes" id="UP000192441"/>
    </source>
</evidence>
<evidence type="ECO:0000313" key="4">
    <source>
        <dbReference type="Proteomes" id="UP000467379"/>
    </source>
</evidence>
<dbReference type="RefSeq" id="WP_083132679.1">
    <property type="nucleotide sequence ID" value="NZ_AP022607.1"/>
</dbReference>
<evidence type="ECO:0000313" key="2">
    <source>
        <dbReference type="EMBL" id="ORA35412.1"/>
    </source>
</evidence>
<dbReference type="EMBL" id="MVHM01000012">
    <property type="protein sequence ID" value="ORA35412.1"/>
    <property type="molecule type" value="Genomic_DNA"/>
</dbReference>
<sequence length="188" mass="19773">MILRHGSVNALSKVGTLLLALQLIAGCADIGKQSLKVIPPAEAVKKIDAQTKGFSIPSSFLPIKACELHTALGSANISISGAFKAPTRDVNTYVAQAHAQGGVPFFRPAGCPPPPPSQQGPVADLSPSFVEMWYDSGVFAQCTTLEYLEIPSSELRSERASGGVYRQVGSGAKNDDESTGFVVQFVIP</sequence>
<keyword evidence="1" id="KW-0614">Plasmid</keyword>
<name>A0A7I7WC98_9MYCO</name>
<gene>
    <name evidence="2" type="ORF">BST20_17580</name>
    <name evidence="1" type="ORF">MBRA_52990</name>
</gene>
<evidence type="ECO:0000313" key="1">
    <source>
        <dbReference type="EMBL" id="BBZ15104.1"/>
    </source>
</evidence>
<organism evidence="2 3">
    <name type="scientific">Mycobacterium branderi</name>
    <dbReference type="NCBI Taxonomy" id="43348"/>
    <lineage>
        <taxon>Bacteria</taxon>
        <taxon>Bacillati</taxon>
        <taxon>Actinomycetota</taxon>
        <taxon>Actinomycetes</taxon>
        <taxon>Mycobacteriales</taxon>
        <taxon>Mycobacteriaceae</taxon>
        <taxon>Mycobacterium</taxon>
    </lineage>
</organism>
<proteinExistence type="predicted"/>
<geneLocation type="plasmid" evidence="1 4">
    <name>pJCM12687</name>
</geneLocation>
<reference evidence="1" key="3">
    <citation type="submission" date="2020-02" db="EMBL/GenBank/DDBJ databases">
        <authorList>
            <person name="Matsumoto Y."/>
            <person name="Kinjo T."/>
            <person name="Motooka D."/>
            <person name="Nabeya D."/>
            <person name="Jung N."/>
            <person name="Uechi K."/>
            <person name="Horii T."/>
            <person name="Iida T."/>
            <person name="Fujita J."/>
            <person name="Nakamura S."/>
        </authorList>
    </citation>
    <scope>NUCLEOTIDE SEQUENCE</scope>
    <source>
        <strain evidence="1">JCM 12687</strain>
        <plasmid evidence="1">pJCM12687</plasmid>
    </source>
</reference>
<dbReference type="EMBL" id="AP022607">
    <property type="protein sequence ID" value="BBZ15104.1"/>
    <property type="molecule type" value="Genomic_DNA"/>
</dbReference>
<accession>A0A7I7WC98</accession>
<dbReference type="AlphaFoldDB" id="A0A7I7WC98"/>
<protein>
    <submittedName>
        <fullName evidence="2">Uncharacterized protein</fullName>
    </submittedName>
</protein>
<keyword evidence="4" id="KW-1185">Reference proteome</keyword>
<reference evidence="1 4" key="2">
    <citation type="journal article" date="2019" name="Emerg. Microbes Infect.">
        <title>Comprehensive subspecies identification of 175 nontuberculous mycobacteria species based on 7547 genomic profiles.</title>
        <authorList>
            <person name="Matsumoto Y."/>
            <person name="Kinjo T."/>
            <person name="Motooka D."/>
            <person name="Nabeya D."/>
            <person name="Jung N."/>
            <person name="Uechi K."/>
            <person name="Horii T."/>
            <person name="Iida T."/>
            <person name="Fujita J."/>
            <person name="Nakamura S."/>
        </authorList>
    </citation>
    <scope>NUCLEOTIDE SEQUENCE [LARGE SCALE GENOMIC DNA]</scope>
    <source>
        <strain evidence="1 4">JCM 12687</strain>
        <plasmid evidence="1">pJCM12687</plasmid>
    </source>
</reference>
<dbReference type="Proteomes" id="UP000467379">
    <property type="component" value="Plasmid pJCM12687"/>
</dbReference>
<reference evidence="2 3" key="1">
    <citation type="submission" date="2016-12" db="EMBL/GenBank/DDBJ databases">
        <title>The new phylogeny of genus Mycobacterium.</title>
        <authorList>
            <person name="Tortoli E."/>
            <person name="Trovato A."/>
            <person name="Cirillo D.M."/>
        </authorList>
    </citation>
    <scope>NUCLEOTIDE SEQUENCE [LARGE SCALE GENOMIC DNA]</scope>
    <source>
        <strain evidence="2 3">DSM 44624</strain>
    </source>
</reference>
<dbReference type="PROSITE" id="PS51257">
    <property type="entry name" value="PROKAR_LIPOPROTEIN"/>
    <property type="match status" value="1"/>
</dbReference>
<dbReference type="Proteomes" id="UP000192441">
    <property type="component" value="Unassembled WGS sequence"/>
</dbReference>